<gene>
    <name evidence="8" type="ORF">DB31_0829</name>
</gene>
<reference evidence="8 9" key="1">
    <citation type="submission" date="2014-04" db="EMBL/GenBank/DDBJ databases">
        <title>Genome assembly of Hyalangium minutum DSM 14724.</title>
        <authorList>
            <person name="Sharma G."/>
            <person name="Subramanian S."/>
        </authorList>
    </citation>
    <scope>NUCLEOTIDE SEQUENCE [LARGE SCALE GENOMIC DNA]</scope>
    <source>
        <strain evidence="8 9">DSM 14724</strain>
    </source>
</reference>
<dbReference type="AlphaFoldDB" id="A0A085WF93"/>
<sequence length="304" mass="32108">MRFLVTGSNGLVGSRVCAQLEQAGHEVVAVGRGGRRTGGSYRYIPVDLTLEADVLTAIESASPEVIIHPASMTEVDACEKNPDLAYAANVTAAAAVAKGARRVGAHLVHVSTDYVFDGDHGPYDEEALPNPRGVYAITKLMGEHAARTFVPTCAIARTAVVYGWPAAGRPNFGAWLVGALEKKQPLKLFEDQFVSPSFADSVAAQVVELGTRKLGGIWNTCGGEVVNRVTFGRALCEVFGFDPSSITPSKLADLKLASPRPLHSGLKVDKARSQLAAQPLSLSESLARFHAAWKAGSTPSRGAS</sequence>
<comment type="function">
    <text evidence="6">Catalyzes the reduction of dTDP-6-deoxy-L-lyxo-4-hexulose to yield dTDP-L-rhamnose.</text>
</comment>
<keyword evidence="9" id="KW-1185">Reference proteome</keyword>
<dbReference type="Proteomes" id="UP000028725">
    <property type="component" value="Unassembled WGS sequence"/>
</dbReference>
<dbReference type="GO" id="GO:0019305">
    <property type="term" value="P:dTDP-rhamnose biosynthetic process"/>
    <property type="evidence" value="ECO:0007669"/>
    <property type="project" value="UniProtKB-UniPathway"/>
</dbReference>
<dbReference type="PANTHER" id="PTHR10491">
    <property type="entry name" value="DTDP-4-DEHYDRORHAMNOSE REDUCTASE"/>
    <property type="match status" value="1"/>
</dbReference>
<dbReference type="InterPro" id="IPR029903">
    <property type="entry name" value="RmlD-like-bd"/>
</dbReference>
<keyword evidence="6" id="KW-0521">NADP</keyword>
<dbReference type="CDD" id="cd05254">
    <property type="entry name" value="dTDP_HR_like_SDR_e"/>
    <property type="match status" value="1"/>
</dbReference>
<dbReference type="InterPro" id="IPR005913">
    <property type="entry name" value="dTDP_dehydrorham_reduct"/>
</dbReference>
<comment type="catalytic activity">
    <reaction evidence="5">
        <text>dTDP-beta-L-rhamnose + NADP(+) = dTDP-4-dehydro-beta-L-rhamnose + NADPH + H(+)</text>
        <dbReference type="Rhea" id="RHEA:21796"/>
        <dbReference type="ChEBI" id="CHEBI:15378"/>
        <dbReference type="ChEBI" id="CHEBI:57510"/>
        <dbReference type="ChEBI" id="CHEBI:57783"/>
        <dbReference type="ChEBI" id="CHEBI:58349"/>
        <dbReference type="ChEBI" id="CHEBI:62830"/>
        <dbReference type="EC" id="1.1.1.133"/>
    </reaction>
</comment>
<dbReference type="UniPathway" id="UPA00124"/>
<accession>A0A085WF93</accession>
<evidence type="ECO:0000313" key="8">
    <source>
        <dbReference type="EMBL" id="KFE66356.1"/>
    </source>
</evidence>
<protein>
    <recommendedName>
        <fullName evidence="4 6">dTDP-4-dehydrorhamnose reductase</fullName>
        <ecNumber evidence="3 6">1.1.1.133</ecNumber>
    </recommendedName>
</protein>
<evidence type="ECO:0000256" key="4">
    <source>
        <dbReference type="ARBA" id="ARBA00017099"/>
    </source>
</evidence>
<comment type="pathway">
    <text evidence="1 6">Carbohydrate biosynthesis; dTDP-L-rhamnose biosynthesis.</text>
</comment>
<dbReference type="InterPro" id="IPR036291">
    <property type="entry name" value="NAD(P)-bd_dom_sf"/>
</dbReference>
<dbReference type="RefSeq" id="WP_044192167.1">
    <property type="nucleotide sequence ID" value="NZ_JMCB01000010.1"/>
</dbReference>
<evidence type="ECO:0000256" key="3">
    <source>
        <dbReference type="ARBA" id="ARBA00012929"/>
    </source>
</evidence>
<name>A0A085WF93_9BACT</name>
<comment type="caution">
    <text evidence="8">The sequence shown here is derived from an EMBL/GenBank/DDBJ whole genome shotgun (WGS) entry which is preliminary data.</text>
</comment>
<evidence type="ECO:0000256" key="5">
    <source>
        <dbReference type="ARBA" id="ARBA00048200"/>
    </source>
</evidence>
<dbReference type="PATRIC" id="fig|394096.3.peg.5176"/>
<organism evidence="8 9">
    <name type="scientific">Hyalangium minutum</name>
    <dbReference type="NCBI Taxonomy" id="394096"/>
    <lineage>
        <taxon>Bacteria</taxon>
        <taxon>Pseudomonadati</taxon>
        <taxon>Myxococcota</taxon>
        <taxon>Myxococcia</taxon>
        <taxon>Myxococcales</taxon>
        <taxon>Cystobacterineae</taxon>
        <taxon>Archangiaceae</taxon>
        <taxon>Hyalangium</taxon>
    </lineage>
</organism>
<dbReference type="OrthoDB" id="9803892at2"/>
<feature type="domain" description="RmlD-like substrate binding" evidence="7">
    <location>
        <begin position="1"/>
        <end position="290"/>
    </location>
</feature>
<evidence type="ECO:0000256" key="2">
    <source>
        <dbReference type="ARBA" id="ARBA00010944"/>
    </source>
</evidence>
<dbReference type="GO" id="GO:0008831">
    <property type="term" value="F:dTDP-4-dehydrorhamnose reductase activity"/>
    <property type="evidence" value="ECO:0007669"/>
    <property type="project" value="UniProtKB-EC"/>
</dbReference>
<dbReference type="EC" id="1.1.1.133" evidence="3 6"/>
<dbReference type="Pfam" id="PF04321">
    <property type="entry name" value="RmlD_sub_bind"/>
    <property type="match status" value="1"/>
</dbReference>
<keyword evidence="6" id="KW-0560">Oxidoreductase</keyword>
<evidence type="ECO:0000256" key="6">
    <source>
        <dbReference type="RuleBase" id="RU364082"/>
    </source>
</evidence>
<comment type="similarity">
    <text evidence="2 6">Belongs to the dTDP-4-dehydrorhamnose reductase family.</text>
</comment>
<evidence type="ECO:0000313" key="9">
    <source>
        <dbReference type="Proteomes" id="UP000028725"/>
    </source>
</evidence>
<dbReference type="SUPFAM" id="SSF51735">
    <property type="entry name" value="NAD(P)-binding Rossmann-fold domains"/>
    <property type="match status" value="1"/>
</dbReference>
<dbReference type="PANTHER" id="PTHR10491:SF4">
    <property type="entry name" value="METHIONINE ADENOSYLTRANSFERASE 2 SUBUNIT BETA"/>
    <property type="match status" value="1"/>
</dbReference>
<proteinExistence type="inferred from homology"/>
<dbReference type="STRING" id="394096.DB31_0829"/>
<evidence type="ECO:0000259" key="7">
    <source>
        <dbReference type="Pfam" id="PF04321"/>
    </source>
</evidence>
<evidence type="ECO:0000256" key="1">
    <source>
        <dbReference type="ARBA" id="ARBA00004781"/>
    </source>
</evidence>
<dbReference type="Gene3D" id="3.40.50.720">
    <property type="entry name" value="NAD(P)-binding Rossmann-like Domain"/>
    <property type="match status" value="1"/>
</dbReference>
<dbReference type="EMBL" id="JMCB01000010">
    <property type="protein sequence ID" value="KFE66356.1"/>
    <property type="molecule type" value="Genomic_DNA"/>
</dbReference>